<dbReference type="Proteomes" id="UP000005695">
    <property type="component" value="Unassembled WGS sequence"/>
</dbReference>
<dbReference type="SUPFAM" id="SSF81901">
    <property type="entry name" value="HCP-like"/>
    <property type="match status" value="1"/>
</dbReference>
<comment type="caution">
    <text evidence="4">The sequence shown here is derived from an EMBL/GenBank/DDBJ whole genome shotgun (WGS) entry which is preliminary data.</text>
</comment>
<feature type="repeat" description="TPR" evidence="3">
    <location>
        <begin position="195"/>
        <end position="228"/>
    </location>
</feature>
<dbReference type="RefSeq" id="WP_005997593.1">
    <property type="nucleotide sequence ID" value="NZ_AAEW02000001.1"/>
</dbReference>
<keyword evidence="1" id="KW-0677">Repeat</keyword>
<dbReference type="PROSITE" id="PS51257">
    <property type="entry name" value="PROKAR_LIPOPROTEIN"/>
    <property type="match status" value="1"/>
</dbReference>
<name>Q1K3Y9_DESA6</name>
<dbReference type="OrthoDB" id="220004at2"/>
<dbReference type="Pfam" id="PF14559">
    <property type="entry name" value="TPR_19"/>
    <property type="match status" value="4"/>
</dbReference>
<dbReference type="SUPFAM" id="SSF48452">
    <property type="entry name" value="TPR-like"/>
    <property type="match status" value="2"/>
</dbReference>
<feature type="repeat" description="TPR" evidence="3">
    <location>
        <begin position="296"/>
        <end position="329"/>
    </location>
</feature>
<evidence type="ECO:0000256" key="3">
    <source>
        <dbReference type="PROSITE-ProRule" id="PRU00339"/>
    </source>
</evidence>
<feature type="repeat" description="TPR" evidence="3">
    <location>
        <begin position="803"/>
        <end position="836"/>
    </location>
</feature>
<sequence>MKFLRNTIIGVTFLGLLVACQGQTKEGLVKDGKEALQQGNPLGAVVFFKNALDQDPNYIEARHQLGLAYLKANKPGQAEKELQKAHLQAPQNGDVLLDLSLAYLVLNQGGEAEKYVGLFLESHEKNSRSQEYLGLVAQFQGNLAIAESLFTEAIELDGHNEDAFLAQIRLLLMQERRKDAEVLLQSALKKFPQQEKFYFMLASLKARQGRMDETLNAYQQVIAIDPGNIIARYWAGMLSLDMGDIVGAQRYADALKQNFPKHPAGKRLNGMILYVQGDYKAAAVALRESLKGMADLAGYYFLGLTEFRLKHYELALNQFQQALDLQPNHVQARVMLGMTLLQQKRIDDCIYQVTQVLQEHDDLAIVHNVLGTAYLSKGDFDLATRHFDRAIALDPLLADPHLKKGLLNLSQQNSQKAEFELEKALEVAPESLKTRFLLASLYLKQENYQGVIDLLQESVGSSEQDALLYNYMAAAYLAQKQDEEGLAALKKAKAIKPNYLAPYFNLANYYLIHQQREEALEEYRAVLEVAPDNLRALISMASLEEVGGNNAAAEAGYERARKTNEPRGYMALAGYFQRSSAPQKSAQVVEDAYHAHPQNPTILKARGRLKLEQKDFPAAIETFKALEAVSPTAGMPFLAAAWIEAGEQNKAISMAEDEISQHPKGGAGYLLLAAVQQQLGQPEKAISALQQGISLADNPRFLLLQLGGLYLKTGQTKQAEDVFHKLRQQYPEFVPGTYAYGMFQDQRGNKQDAESLYREVLAKAENHTGAMNNLAYLYAENNSAPQEALTLAMRAFRNEPSNPVILDTLGLALIKNKRYDEAISILAKAVELLPKVAIVHLHYGQALSGAGQVDEAEKVLGYVAGLQVEPESRRAQQLLNQLQQ</sequence>
<dbReference type="PROSITE" id="PS50005">
    <property type="entry name" value="TPR"/>
    <property type="match status" value="5"/>
</dbReference>
<evidence type="ECO:0000313" key="4">
    <source>
        <dbReference type="EMBL" id="EAT17314.1"/>
    </source>
</evidence>
<organism evidence="4 5">
    <name type="scientific">Desulfuromonas acetoxidans (strain DSM 684 / 11070)</name>
    <dbReference type="NCBI Taxonomy" id="281689"/>
    <lineage>
        <taxon>Bacteria</taxon>
        <taxon>Pseudomonadati</taxon>
        <taxon>Thermodesulfobacteriota</taxon>
        <taxon>Desulfuromonadia</taxon>
        <taxon>Desulfuromonadales</taxon>
        <taxon>Desulfuromonadaceae</taxon>
        <taxon>Desulfuromonas</taxon>
    </lineage>
</organism>
<evidence type="ECO:0000256" key="1">
    <source>
        <dbReference type="ARBA" id="ARBA00022737"/>
    </source>
</evidence>
<dbReference type="AlphaFoldDB" id="Q1K3Y9"/>
<proteinExistence type="predicted"/>
<keyword evidence="2 3" id="KW-0802">TPR repeat</keyword>
<dbReference type="SMART" id="SM00028">
    <property type="entry name" value="TPR"/>
    <property type="match status" value="17"/>
</dbReference>
<gene>
    <name evidence="4" type="ORF">Dace_3180</name>
</gene>
<reference evidence="4" key="1">
    <citation type="submission" date="2006-05" db="EMBL/GenBank/DDBJ databases">
        <title>Annotation of the draft genome assembly of Desulfuromonas acetoxidans DSM 684.</title>
        <authorList>
            <consortium name="US DOE Joint Genome Institute (JGI-ORNL)"/>
            <person name="Larimer F."/>
            <person name="Land M."/>
            <person name="Hauser L."/>
        </authorList>
    </citation>
    <scope>NUCLEOTIDE SEQUENCE [LARGE SCALE GENOMIC DNA]</scope>
    <source>
        <strain evidence="4">DSM 684</strain>
    </source>
</reference>
<dbReference type="PANTHER" id="PTHR45586">
    <property type="entry name" value="TPR REPEAT-CONTAINING PROTEIN PA4667"/>
    <property type="match status" value="1"/>
</dbReference>
<accession>Q1K3Y9</accession>
<dbReference type="Pfam" id="PF12895">
    <property type="entry name" value="ANAPC3"/>
    <property type="match status" value="2"/>
</dbReference>
<dbReference type="Pfam" id="PF13181">
    <property type="entry name" value="TPR_8"/>
    <property type="match status" value="2"/>
</dbReference>
<dbReference type="InterPro" id="IPR051012">
    <property type="entry name" value="CellSynth/LPSAsmb/PSIAsmb"/>
</dbReference>
<protein>
    <submittedName>
        <fullName evidence="4">Tetratricopeptide TPR_2</fullName>
    </submittedName>
</protein>
<feature type="repeat" description="TPR" evidence="3">
    <location>
        <begin position="500"/>
        <end position="533"/>
    </location>
</feature>
<dbReference type="InterPro" id="IPR011990">
    <property type="entry name" value="TPR-like_helical_dom_sf"/>
</dbReference>
<dbReference type="PANTHER" id="PTHR45586:SF1">
    <property type="entry name" value="LIPOPOLYSACCHARIDE ASSEMBLY PROTEIN B"/>
    <property type="match status" value="1"/>
</dbReference>
<dbReference type="Gene3D" id="1.25.40.10">
    <property type="entry name" value="Tetratricopeptide repeat domain"/>
    <property type="match status" value="3"/>
</dbReference>
<dbReference type="Pfam" id="PF13432">
    <property type="entry name" value="TPR_16"/>
    <property type="match status" value="2"/>
</dbReference>
<evidence type="ECO:0000256" key="2">
    <source>
        <dbReference type="ARBA" id="ARBA00022803"/>
    </source>
</evidence>
<dbReference type="InterPro" id="IPR014266">
    <property type="entry name" value="PEP-CTERM_TPR_PrsT"/>
</dbReference>
<reference evidence="4" key="2">
    <citation type="submission" date="2006-05" db="EMBL/GenBank/DDBJ databases">
        <title>Sequencing of the draft genome and assembly of Desulfuromonas acetoxidans DSM 684.</title>
        <authorList>
            <consortium name="US DOE Joint Genome Institute (JGI-PGF)"/>
            <person name="Copeland A."/>
            <person name="Lucas S."/>
            <person name="Lapidus A."/>
            <person name="Barry K."/>
            <person name="Detter J.C."/>
            <person name="Glavina del Rio T."/>
            <person name="Hammon N."/>
            <person name="Israni S."/>
            <person name="Dalin E."/>
            <person name="Tice H."/>
            <person name="Bruce D."/>
            <person name="Pitluck S."/>
            <person name="Richardson P."/>
        </authorList>
    </citation>
    <scope>NUCLEOTIDE SEQUENCE [LARGE SCALE GENOMIC DNA]</scope>
    <source>
        <strain evidence="4">DSM 684</strain>
    </source>
</reference>
<evidence type="ECO:0000313" key="5">
    <source>
        <dbReference type="Proteomes" id="UP000005695"/>
    </source>
</evidence>
<dbReference type="NCBIfam" id="TIGR02917">
    <property type="entry name" value="PEP_TPR_lipo"/>
    <property type="match status" value="1"/>
</dbReference>
<dbReference type="Pfam" id="PF13174">
    <property type="entry name" value="TPR_6"/>
    <property type="match status" value="1"/>
</dbReference>
<dbReference type="PROSITE" id="PS50293">
    <property type="entry name" value="TPR_REGION"/>
    <property type="match status" value="2"/>
</dbReference>
<feature type="repeat" description="TPR" evidence="3">
    <location>
        <begin position="364"/>
        <end position="397"/>
    </location>
</feature>
<dbReference type="EMBL" id="AAEW02000001">
    <property type="protein sequence ID" value="EAT17314.1"/>
    <property type="molecule type" value="Genomic_DNA"/>
</dbReference>
<dbReference type="InterPro" id="IPR019734">
    <property type="entry name" value="TPR_rpt"/>
</dbReference>
<keyword evidence="5" id="KW-1185">Reference proteome</keyword>